<sequence>MTMHDLMSDARTRVRADVPRQVWGAVLQNELIHAVGKFAGSAADDPIAVAPHIACGILGPGSYVTSQTAESRLSARHAADTVQVPCGCGGRAAPASPSFRRMGDDAGYTRCSLGVWPSVSRPVGV</sequence>
<keyword evidence="2" id="KW-1185">Reference proteome</keyword>
<name>A0A2R8BR28_9RHOB</name>
<dbReference type="EMBL" id="ONZF01000001">
    <property type="protein sequence ID" value="SPJ22575.1"/>
    <property type="molecule type" value="Genomic_DNA"/>
</dbReference>
<protein>
    <submittedName>
        <fullName evidence="1">Uncharacterized protein</fullName>
    </submittedName>
</protein>
<evidence type="ECO:0000313" key="2">
    <source>
        <dbReference type="Proteomes" id="UP000244912"/>
    </source>
</evidence>
<dbReference type="AlphaFoldDB" id="A0A2R8BR28"/>
<proteinExistence type="predicted"/>
<organism evidence="1 2">
    <name type="scientific">Palleronia abyssalis</name>
    <dbReference type="NCBI Taxonomy" id="1501240"/>
    <lineage>
        <taxon>Bacteria</taxon>
        <taxon>Pseudomonadati</taxon>
        <taxon>Pseudomonadota</taxon>
        <taxon>Alphaproteobacteria</taxon>
        <taxon>Rhodobacterales</taxon>
        <taxon>Roseobacteraceae</taxon>
        <taxon>Palleronia</taxon>
    </lineage>
</organism>
<accession>A0A2R8BR28</accession>
<gene>
    <name evidence="1" type="ORF">PAA8504_00370</name>
</gene>
<evidence type="ECO:0000313" key="1">
    <source>
        <dbReference type="EMBL" id="SPJ22575.1"/>
    </source>
</evidence>
<dbReference type="Proteomes" id="UP000244912">
    <property type="component" value="Unassembled WGS sequence"/>
</dbReference>
<reference evidence="1 2" key="1">
    <citation type="submission" date="2018-03" db="EMBL/GenBank/DDBJ databases">
        <authorList>
            <person name="Keele B.F."/>
        </authorList>
    </citation>
    <scope>NUCLEOTIDE SEQUENCE [LARGE SCALE GENOMIC DNA]</scope>
    <source>
        <strain evidence="1 2">CECT 8504</strain>
    </source>
</reference>